<dbReference type="Pfam" id="PF12680">
    <property type="entry name" value="SnoaL_2"/>
    <property type="match status" value="1"/>
</dbReference>
<dbReference type="InterPro" id="IPR037401">
    <property type="entry name" value="SnoaL-like"/>
</dbReference>
<sequence length="149" mass="16189">MHVMRKLVKSASKTAGAASTQADIEEVLLTYETALNASDTDTVLTVFAPDGVFMAPNNPSTVGADAIRAAYNGIFQAITFDTELTVEEVVQVAPNWAFVRTSSNGHVTVNAIKQRVPDANHELFIFQKGDDEAWKIARYSFATTNPLPQ</sequence>
<gene>
    <name evidence="2" type="ORF">CVN68_22455</name>
</gene>
<dbReference type="NCBIfam" id="TIGR02246">
    <property type="entry name" value="SgcJ/EcaC family oxidoreductase"/>
    <property type="match status" value="1"/>
</dbReference>
<proteinExistence type="predicted"/>
<evidence type="ECO:0000313" key="3">
    <source>
        <dbReference type="Proteomes" id="UP000229081"/>
    </source>
</evidence>
<evidence type="ECO:0000313" key="2">
    <source>
        <dbReference type="EMBL" id="ATY34878.1"/>
    </source>
</evidence>
<geneLocation type="plasmid" evidence="2 3">
    <name>unnamed</name>
</geneLocation>
<feature type="domain" description="SnoaL-like" evidence="1">
    <location>
        <begin position="31"/>
        <end position="109"/>
    </location>
</feature>
<dbReference type="KEGG" id="sphc:CVN68_22455"/>
<accession>A0A2K8MLY9</accession>
<dbReference type="Proteomes" id="UP000229081">
    <property type="component" value="Plasmid unnamed"/>
</dbReference>
<keyword evidence="2" id="KW-0614">Plasmid</keyword>
<evidence type="ECO:0000259" key="1">
    <source>
        <dbReference type="Pfam" id="PF12680"/>
    </source>
</evidence>
<name>A0A2K8MLY9_9SPHN</name>
<reference evidence="2 3" key="1">
    <citation type="submission" date="2017-11" db="EMBL/GenBank/DDBJ databases">
        <title>Complete genome sequence of Sphingomonas sp. Strain Cra20, a psychrotolerant potential plant growth promoting rhizobacteria.</title>
        <authorList>
            <person name="Luo Y."/>
        </authorList>
    </citation>
    <scope>NUCLEOTIDE SEQUENCE [LARGE SCALE GENOMIC DNA]</scope>
    <source>
        <strain evidence="2 3">Cra20</strain>
        <plasmid evidence="2 3">unnamed</plasmid>
    </source>
</reference>
<dbReference type="Gene3D" id="3.10.450.50">
    <property type="match status" value="1"/>
</dbReference>
<dbReference type="InterPro" id="IPR011944">
    <property type="entry name" value="Steroid_delta5-4_isomerase"/>
</dbReference>
<dbReference type="InterPro" id="IPR032710">
    <property type="entry name" value="NTF2-like_dom_sf"/>
</dbReference>
<organism evidence="2 3">
    <name type="scientific">Sphingomonas psychrotolerans</name>
    <dbReference type="NCBI Taxonomy" id="1327635"/>
    <lineage>
        <taxon>Bacteria</taxon>
        <taxon>Pseudomonadati</taxon>
        <taxon>Pseudomonadota</taxon>
        <taxon>Alphaproteobacteria</taxon>
        <taxon>Sphingomonadales</taxon>
        <taxon>Sphingomonadaceae</taxon>
        <taxon>Sphingomonas</taxon>
    </lineage>
</organism>
<dbReference type="EMBL" id="CP024924">
    <property type="protein sequence ID" value="ATY34878.1"/>
    <property type="molecule type" value="Genomic_DNA"/>
</dbReference>
<keyword evidence="3" id="KW-1185">Reference proteome</keyword>
<dbReference type="SUPFAM" id="SSF54427">
    <property type="entry name" value="NTF2-like"/>
    <property type="match status" value="1"/>
</dbReference>
<dbReference type="AlphaFoldDB" id="A0A2K8MLY9"/>
<protein>
    <submittedName>
        <fullName evidence="2">DUF4440 domain-containing protein</fullName>
    </submittedName>
</protein>